<dbReference type="Pfam" id="PF02527">
    <property type="entry name" value="GidB"/>
    <property type="match status" value="1"/>
</dbReference>
<keyword evidence="5" id="KW-0949">S-adenosyl-L-methionine</keyword>
<comment type="caution">
    <text evidence="6">The sequence shown here is derived from an EMBL/GenBank/DDBJ whole genome shotgun (WGS) entry which is preliminary data.</text>
</comment>
<proteinExistence type="inferred from homology"/>
<evidence type="ECO:0000256" key="3">
    <source>
        <dbReference type="ARBA" id="ARBA00022603"/>
    </source>
</evidence>
<dbReference type="Proteomes" id="UP001152561">
    <property type="component" value="Unassembled WGS sequence"/>
</dbReference>
<keyword evidence="2" id="KW-0698">rRNA processing</keyword>
<keyword evidence="4" id="KW-0808">Transferase</keyword>
<organism evidence="6 7">
    <name type="scientific">Anisodus acutangulus</name>
    <dbReference type="NCBI Taxonomy" id="402998"/>
    <lineage>
        <taxon>Eukaryota</taxon>
        <taxon>Viridiplantae</taxon>
        <taxon>Streptophyta</taxon>
        <taxon>Embryophyta</taxon>
        <taxon>Tracheophyta</taxon>
        <taxon>Spermatophyta</taxon>
        <taxon>Magnoliopsida</taxon>
        <taxon>eudicotyledons</taxon>
        <taxon>Gunneridae</taxon>
        <taxon>Pentapetalae</taxon>
        <taxon>asterids</taxon>
        <taxon>lamiids</taxon>
        <taxon>Solanales</taxon>
        <taxon>Solanaceae</taxon>
        <taxon>Solanoideae</taxon>
        <taxon>Hyoscyameae</taxon>
        <taxon>Anisodus</taxon>
    </lineage>
</organism>
<evidence type="ECO:0000256" key="2">
    <source>
        <dbReference type="ARBA" id="ARBA00022552"/>
    </source>
</evidence>
<dbReference type="SUPFAM" id="SSF53335">
    <property type="entry name" value="S-adenosyl-L-methionine-dependent methyltransferases"/>
    <property type="match status" value="1"/>
</dbReference>
<dbReference type="CDD" id="cd02440">
    <property type="entry name" value="AdoMet_MTases"/>
    <property type="match status" value="1"/>
</dbReference>
<evidence type="ECO:0000313" key="6">
    <source>
        <dbReference type="EMBL" id="KAJ8536388.1"/>
    </source>
</evidence>
<keyword evidence="3" id="KW-0489">Methyltransferase</keyword>
<dbReference type="PANTHER" id="PTHR31760:SF0">
    <property type="entry name" value="S-ADENOSYL-L-METHIONINE-DEPENDENT METHYLTRANSFERASES SUPERFAMILY PROTEIN"/>
    <property type="match status" value="1"/>
</dbReference>
<dbReference type="InterPro" id="IPR029063">
    <property type="entry name" value="SAM-dependent_MTases_sf"/>
</dbReference>
<dbReference type="Gene3D" id="3.40.50.150">
    <property type="entry name" value="Vaccinia Virus protein VP39"/>
    <property type="match status" value="1"/>
</dbReference>
<evidence type="ECO:0000313" key="7">
    <source>
        <dbReference type="Proteomes" id="UP001152561"/>
    </source>
</evidence>
<dbReference type="NCBIfam" id="TIGR00138">
    <property type="entry name" value="rsmG_gidB"/>
    <property type="match status" value="1"/>
</dbReference>
<gene>
    <name evidence="6" type="ORF">K7X08_034789</name>
</gene>
<evidence type="ECO:0008006" key="8">
    <source>
        <dbReference type="Google" id="ProtNLM"/>
    </source>
</evidence>
<dbReference type="EMBL" id="JAJAGQ010000018">
    <property type="protein sequence ID" value="KAJ8536388.1"/>
    <property type="molecule type" value="Genomic_DNA"/>
</dbReference>
<evidence type="ECO:0000256" key="1">
    <source>
        <dbReference type="ARBA" id="ARBA00022490"/>
    </source>
</evidence>
<keyword evidence="1" id="KW-0963">Cytoplasm</keyword>
<dbReference type="GO" id="GO:0070043">
    <property type="term" value="F:rRNA (guanine-N7-)-methyltransferase activity"/>
    <property type="evidence" value="ECO:0007669"/>
    <property type="project" value="TreeGrafter"/>
</dbReference>
<accession>A0A9Q1R1Z1</accession>
<keyword evidence="7" id="KW-1185">Reference proteome</keyword>
<dbReference type="InterPro" id="IPR003682">
    <property type="entry name" value="rRNA_ssu_MeTfrase_G"/>
</dbReference>
<dbReference type="PANTHER" id="PTHR31760">
    <property type="entry name" value="S-ADENOSYL-L-METHIONINE-DEPENDENT METHYLTRANSFERASES SUPERFAMILY PROTEIN"/>
    <property type="match status" value="1"/>
</dbReference>
<reference evidence="7" key="1">
    <citation type="journal article" date="2023" name="Proc. Natl. Acad. Sci. U.S.A.">
        <title>Genomic and structural basis for evolution of tropane alkaloid biosynthesis.</title>
        <authorList>
            <person name="Wanga Y.-J."/>
            <person name="Taina T."/>
            <person name="Yua J.-Y."/>
            <person name="Lia J."/>
            <person name="Xua B."/>
            <person name="Chenc J."/>
            <person name="D'Auriad J.C."/>
            <person name="Huanga J.-P."/>
            <person name="Huanga S.-X."/>
        </authorList>
    </citation>
    <scope>NUCLEOTIDE SEQUENCE [LARGE SCALE GENOMIC DNA]</scope>
    <source>
        <strain evidence="7">cv. KIB-2019</strain>
    </source>
</reference>
<dbReference type="GO" id="GO:0005829">
    <property type="term" value="C:cytosol"/>
    <property type="evidence" value="ECO:0007669"/>
    <property type="project" value="TreeGrafter"/>
</dbReference>
<sequence>MSSYPSSLSPLTLGHHHCTLFCCPFFIIHQPHHHDHFKHLISSTLTEEDEDDDVEADEQGASTKFFSSSGFEALNSRQKEQVHRYIDSLLEWNQRMNLTAVKEESEVMERHVEDSLSIIEPIRTSYLSHCGPSSENLNLVDVGSGAGLPGVILAIASPGWKVTLLESMNKRCSFLEHVVSEIGLSNVQVKRERAEKLGQDVNFRESFDVAVARAVAEMRILAEYCLPLVRTGGIFVAAKGHDPQEEVQRAERAIQLMGASLLQIRCVDSHSKHGQRTAIICLKGKPTSKKYPRDPGTPAKDPL</sequence>
<name>A0A9Q1R1Z1_9SOLA</name>
<evidence type="ECO:0000256" key="4">
    <source>
        <dbReference type="ARBA" id="ARBA00022679"/>
    </source>
</evidence>
<dbReference type="AlphaFoldDB" id="A0A9Q1R1Z1"/>
<evidence type="ECO:0000256" key="5">
    <source>
        <dbReference type="ARBA" id="ARBA00022691"/>
    </source>
</evidence>
<dbReference type="HAMAP" id="MF_00074">
    <property type="entry name" value="16SrRNA_methyltr_G"/>
    <property type="match status" value="1"/>
</dbReference>
<dbReference type="OrthoDB" id="784548at2759"/>
<protein>
    <recommendedName>
        <fullName evidence="8">Ribosomal RNA small subunit methyltransferase G</fullName>
    </recommendedName>
</protein>
<dbReference type="FunFam" id="3.40.50.150:FF:000041">
    <property type="entry name" value="Ribosomal RNA small subunit methyltransferase G"/>
    <property type="match status" value="1"/>
</dbReference>